<keyword evidence="3" id="KW-0119">Carbohydrate metabolism</keyword>
<dbReference type="PANTHER" id="PTHR18964">
    <property type="entry name" value="ROK (REPRESSOR, ORF, KINASE) FAMILY"/>
    <property type="match status" value="1"/>
</dbReference>
<name>E6TQE1_EVAC2</name>
<protein>
    <submittedName>
        <fullName evidence="4">ROK family protein</fullName>
    </submittedName>
</protein>
<gene>
    <name evidence="4" type="ordered locus">Bcell_1046</name>
</gene>
<sequence>MMHIPGSFQLMKSLNRTLILNTIRTKGVIPRSEIAKLTKLTPPTVTNIVNELIREDLVVETEPGTSSGGRKPILLSINGKARFIIGVDIGVSGKIRFGVSDLNGQIVKREVKHLPNGSTSEKEFVKLLVTSLRALIGSLGSDKEKLIGVGIAMHGMVDSEQGIALWAPSLKFKDLPLKEELERALNLPIRVENDAKALAIGEVWFGNGQGEESLVCINVGEGVGAGVILDGKLLHGNDHIAGEVGHTIIDLSGPKCSCGNYGCLQAFASGQALKERALKELALGRSSVLQEKCKGDFDLVDGRLIYEAALEGDSLSIDVLHQTGRYLAVGILNILHFYNPGRIIIGGGVSKAERFILEPIHELVKKRALTPRSKNTRITVSELGEEGSLVGAITLVLSELFTQSISR</sequence>
<keyword evidence="5" id="KW-1185">Reference proteome</keyword>
<evidence type="ECO:0000313" key="4">
    <source>
        <dbReference type="EMBL" id="ADU29319.1"/>
    </source>
</evidence>
<dbReference type="EMBL" id="CP002394">
    <property type="protein sequence ID" value="ADU29319.1"/>
    <property type="molecule type" value="Genomic_DNA"/>
</dbReference>
<evidence type="ECO:0000313" key="5">
    <source>
        <dbReference type="Proteomes" id="UP000001401"/>
    </source>
</evidence>
<dbReference type="InterPro" id="IPR043129">
    <property type="entry name" value="ATPase_NBD"/>
</dbReference>
<dbReference type="AlphaFoldDB" id="E6TQE1"/>
<dbReference type="Pfam" id="PF00480">
    <property type="entry name" value="ROK"/>
    <property type="match status" value="1"/>
</dbReference>
<dbReference type="eggNOG" id="COG1940">
    <property type="taxonomic scope" value="Bacteria"/>
</dbReference>
<dbReference type="Pfam" id="PF13412">
    <property type="entry name" value="HTH_24"/>
    <property type="match status" value="1"/>
</dbReference>
<reference evidence="4" key="1">
    <citation type="submission" date="2010-12" db="EMBL/GenBank/DDBJ databases">
        <title>Complete sequence of Bacillus cellulosilyticus DSM 2522.</title>
        <authorList>
            <consortium name="US DOE Joint Genome Institute"/>
            <person name="Lucas S."/>
            <person name="Copeland A."/>
            <person name="Lapidus A."/>
            <person name="Cheng J.-F."/>
            <person name="Bruce D."/>
            <person name="Goodwin L."/>
            <person name="Pitluck S."/>
            <person name="Chertkov O."/>
            <person name="Detter J.C."/>
            <person name="Han C."/>
            <person name="Tapia R."/>
            <person name="Land M."/>
            <person name="Hauser L."/>
            <person name="Jeffries C."/>
            <person name="Kyrpides N."/>
            <person name="Ivanova N."/>
            <person name="Mikhailova N."/>
            <person name="Brumm P."/>
            <person name="Mead D."/>
            <person name="Woyke T."/>
        </authorList>
    </citation>
    <scope>NUCLEOTIDE SEQUENCE [LARGE SCALE GENOMIC DNA]</scope>
    <source>
        <strain evidence="4">DSM 2522</strain>
    </source>
</reference>
<dbReference type="PANTHER" id="PTHR18964:SF149">
    <property type="entry name" value="BIFUNCTIONAL UDP-N-ACETYLGLUCOSAMINE 2-EPIMERASE_N-ACETYLMANNOSAMINE KINASE"/>
    <property type="match status" value="1"/>
</dbReference>
<proteinExistence type="inferred from homology"/>
<dbReference type="Gene3D" id="1.10.10.10">
    <property type="entry name" value="Winged helix-like DNA-binding domain superfamily/Winged helix DNA-binding domain"/>
    <property type="match status" value="1"/>
</dbReference>
<dbReference type="InterPro" id="IPR049874">
    <property type="entry name" value="ROK_cs"/>
</dbReference>
<dbReference type="GO" id="GO:0042732">
    <property type="term" value="P:D-xylose metabolic process"/>
    <property type="evidence" value="ECO:0007669"/>
    <property type="project" value="UniProtKB-KW"/>
</dbReference>
<comment type="similarity">
    <text evidence="2">Belongs to the ROK (NagC/XylR) family.</text>
</comment>
<dbReference type="InterPro" id="IPR000600">
    <property type="entry name" value="ROK"/>
</dbReference>
<dbReference type="Gene3D" id="3.30.420.40">
    <property type="match status" value="2"/>
</dbReference>
<organism evidence="4 5">
    <name type="scientific">Evansella cellulosilytica (strain ATCC 21833 / DSM 2522 / FERM P-1141 / JCM 9156 / N-4)</name>
    <name type="common">Bacillus cellulosilyticus</name>
    <dbReference type="NCBI Taxonomy" id="649639"/>
    <lineage>
        <taxon>Bacteria</taxon>
        <taxon>Bacillati</taxon>
        <taxon>Bacillota</taxon>
        <taxon>Bacilli</taxon>
        <taxon>Bacillales</taxon>
        <taxon>Bacillaceae</taxon>
        <taxon>Evansella</taxon>
    </lineage>
</organism>
<dbReference type="STRING" id="649639.Bcell_1046"/>
<comment type="function">
    <text evidence="1">Transcriptional repressor of xylose-utilizing enzymes.</text>
</comment>
<dbReference type="SUPFAM" id="SSF53067">
    <property type="entry name" value="Actin-like ATPase domain"/>
    <property type="match status" value="1"/>
</dbReference>
<dbReference type="RefSeq" id="WP_013487660.1">
    <property type="nucleotide sequence ID" value="NC_014829.1"/>
</dbReference>
<accession>E6TQE1</accession>
<dbReference type="InterPro" id="IPR036388">
    <property type="entry name" value="WH-like_DNA-bd_sf"/>
</dbReference>
<dbReference type="SUPFAM" id="SSF46785">
    <property type="entry name" value="Winged helix' DNA-binding domain"/>
    <property type="match status" value="1"/>
</dbReference>
<evidence type="ECO:0000256" key="2">
    <source>
        <dbReference type="ARBA" id="ARBA00006479"/>
    </source>
</evidence>
<evidence type="ECO:0000256" key="1">
    <source>
        <dbReference type="ARBA" id="ARBA00002486"/>
    </source>
</evidence>
<dbReference type="KEGG" id="bco:Bcell_1046"/>
<dbReference type="PROSITE" id="PS01125">
    <property type="entry name" value="ROK"/>
    <property type="match status" value="1"/>
</dbReference>
<dbReference type="Proteomes" id="UP000001401">
    <property type="component" value="Chromosome"/>
</dbReference>
<dbReference type="HOGENOM" id="CLU_036604_13_5_9"/>
<dbReference type="InterPro" id="IPR036390">
    <property type="entry name" value="WH_DNA-bd_sf"/>
</dbReference>
<dbReference type="CDD" id="cd24076">
    <property type="entry name" value="ASKHA_ATPase_ROK_BsXylR-like"/>
    <property type="match status" value="1"/>
</dbReference>
<evidence type="ECO:0000256" key="3">
    <source>
        <dbReference type="ARBA" id="ARBA00022629"/>
    </source>
</evidence>
<keyword evidence="3" id="KW-0859">Xylose metabolism</keyword>